<feature type="compositionally biased region" description="Polar residues" evidence="6">
    <location>
        <begin position="320"/>
        <end position="333"/>
    </location>
</feature>
<dbReference type="PROSITE" id="PS50011">
    <property type="entry name" value="PROTEIN_KINASE_DOM"/>
    <property type="match status" value="1"/>
</dbReference>
<dbReference type="OMA" id="WDIDESD"/>
<proteinExistence type="inferred from homology"/>
<evidence type="ECO:0000256" key="2">
    <source>
        <dbReference type="ARBA" id="ARBA00022741"/>
    </source>
</evidence>
<feature type="binding site" evidence="4">
    <location>
        <position position="74"/>
    </location>
    <ligand>
        <name>ATP</name>
        <dbReference type="ChEBI" id="CHEBI:30616"/>
    </ligand>
</feature>
<evidence type="ECO:0000256" key="3">
    <source>
        <dbReference type="ARBA" id="ARBA00022840"/>
    </source>
</evidence>
<evidence type="ECO:0000313" key="9">
    <source>
        <dbReference type="Proteomes" id="UP000054653"/>
    </source>
</evidence>
<name>A0A0V1D2I9_TRIBR</name>
<protein>
    <recommendedName>
        <fullName evidence="1">non-specific serine/threonine protein kinase</fullName>
        <ecNumber evidence="1">2.7.11.1</ecNumber>
    </recommendedName>
</protein>
<dbReference type="OrthoDB" id="5916268at2759"/>
<dbReference type="Proteomes" id="UP000054653">
    <property type="component" value="Unassembled WGS sequence"/>
</dbReference>
<keyword evidence="9" id="KW-1185">Reference proteome</keyword>
<sequence>METLKAELINVKLHIKIWFHFNKLFNMDGGDLRNLKTKTRVFQQFEIIKKLGNGGFGAVYEAYDCKNKIKVAIKIEVKRRKFSTVQKEAEILKHMQGNRHVLQYLGSGDENNYNYLLMEVASESVHQLLKRAPGNKFPLPVAAEFGYNFVEALEEVHNAGYLHRDIKPGNFVLKNVENLLRICIIDFGVAEKIENNNELENKSKIHFVGTLTYASTNVHERKPYGRHDDLLSMFYTFLEMSSGKLPWAEDDNEEAVALKKWKTTPEMLIGRKPEAVYQIYSKLQSLTYKDNIDYEWFKDKFRSMITDEAEAEGETRASELKQQNNINGNTEFSPMNENKAEALRYIHEHCIPETDKLLQEACFYRKKLLREYEQVMTKTEPQTLLHTQALKNVQGIKDQMMQLETNYTDEMMIKAREQIVEAARAKDMVSRFRLYEKKIIDEEIL</sequence>
<evidence type="ECO:0000256" key="5">
    <source>
        <dbReference type="RuleBase" id="RU000304"/>
    </source>
</evidence>
<evidence type="ECO:0000256" key="4">
    <source>
        <dbReference type="PROSITE-ProRule" id="PRU10141"/>
    </source>
</evidence>
<dbReference type="EMBL" id="JYDI01000051">
    <property type="protein sequence ID" value="KRY55696.1"/>
    <property type="molecule type" value="Genomic_DNA"/>
</dbReference>
<evidence type="ECO:0000259" key="7">
    <source>
        <dbReference type="PROSITE" id="PS50011"/>
    </source>
</evidence>
<dbReference type="InterPro" id="IPR050235">
    <property type="entry name" value="CK1_Ser-Thr_kinase"/>
</dbReference>
<dbReference type="InterPro" id="IPR011009">
    <property type="entry name" value="Kinase-like_dom_sf"/>
</dbReference>
<dbReference type="GO" id="GO:0004674">
    <property type="term" value="F:protein serine/threonine kinase activity"/>
    <property type="evidence" value="ECO:0007669"/>
    <property type="project" value="UniProtKB-KW"/>
</dbReference>
<dbReference type="STRING" id="45882.A0A0V1D2I9"/>
<dbReference type="PROSITE" id="PS00107">
    <property type="entry name" value="PROTEIN_KINASE_ATP"/>
    <property type="match status" value="1"/>
</dbReference>
<feature type="region of interest" description="Disordered" evidence="6">
    <location>
        <begin position="314"/>
        <end position="333"/>
    </location>
</feature>
<accession>A0A0V1D2I9</accession>
<keyword evidence="2 4" id="KW-0547">Nucleotide-binding</keyword>
<organism evidence="8 9">
    <name type="scientific">Trichinella britovi</name>
    <name type="common">Parasitic roundworm</name>
    <dbReference type="NCBI Taxonomy" id="45882"/>
    <lineage>
        <taxon>Eukaryota</taxon>
        <taxon>Metazoa</taxon>
        <taxon>Ecdysozoa</taxon>
        <taxon>Nematoda</taxon>
        <taxon>Enoplea</taxon>
        <taxon>Dorylaimia</taxon>
        <taxon>Trichinellida</taxon>
        <taxon>Trichinellidae</taxon>
        <taxon>Trichinella</taxon>
    </lineage>
</organism>
<dbReference type="Gene3D" id="1.10.510.10">
    <property type="entry name" value="Transferase(Phosphotransferase) domain 1"/>
    <property type="match status" value="1"/>
</dbReference>
<evidence type="ECO:0000256" key="6">
    <source>
        <dbReference type="SAM" id="MobiDB-lite"/>
    </source>
</evidence>
<dbReference type="InterPro" id="IPR000719">
    <property type="entry name" value="Prot_kinase_dom"/>
</dbReference>
<comment type="similarity">
    <text evidence="5">Belongs to the protein kinase superfamily.</text>
</comment>
<dbReference type="PROSITE" id="PS00108">
    <property type="entry name" value="PROTEIN_KINASE_ST"/>
    <property type="match status" value="1"/>
</dbReference>
<evidence type="ECO:0000313" key="8">
    <source>
        <dbReference type="EMBL" id="KRY55696.1"/>
    </source>
</evidence>
<dbReference type="Pfam" id="PF00069">
    <property type="entry name" value="Pkinase"/>
    <property type="match status" value="1"/>
</dbReference>
<keyword evidence="3 4" id="KW-0067">ATP-binding</keyword>
<keyword evidence="8" id="KW-0808">Transferase</keyword>
<dbReference type="SUPFAM" id="SSF56112">
    <property type="entry name" value="Protein kinase-like (PK-like)"/>
    <property type="match status" value="1"/>
</dbReference>
<dbReference type="GO" id="GO:0005524">
    <property type="term" value="F:ATP binding"/>
    <property type="evidence" value="ECO:0007669"/>
    <property type="project" value="UniProtKB-UniRule"/>
</dbReference>
<dbReference type="PANTHER" id="PTHR11909">
    <property type="entry name" value="CASEIN KINASE-RELATED"/>
    <property type="match status" value="1"/>
</dbReference>
<dbReference type="EC" id="2.7.11.1" evidence="1"/>
<dbReference type="InterPro" id="IPR017441">
    <property type="entry name" value="Protein_kinase_ATP_BS"/>
</dbReference>
<evidence type="ECO:0000256" key="1">
    <source>
        <dbReference type="ARBA" id="ARBA00012513"/>
    </source>
</evidence>
<dbReference type="InterPro" id="IPR008271">
    <property type="entry name" value="Ser/Thr_kinase_AS"/>
</dbReference>
<keyword evidence="5" id="KW-0723">Serine/threonine-protein kinase</keyword>
<dbReference type="SMART" id="SM00220">
    <property type="entry name" value="S_TKc"/>
    <property type="match status" value="1"/>
</dbReference>
<comment type="caution">
    <text evidence="8">The sequence shown here is derived from an EMBL/GenBank/DDBJ whole genome shotgun (WGS) entry which is preliminary data.</text>
</comment>
<reference evidence="8 9" key="1">
    <citation type="submission" date="2015-01" db="EMBL/GenBank/DDBJ databases">
        <title>Evolution of Trichinella species and genotypes.</title>
        <authorList>
            <person name="Korhonen P.K."/>
            <person name="Edoardo P."/>
            <person name="Giuseppe L.R."/>
            <person name="Gasser R.B."/>
        </authorList>
    </citation>
    <scope>NUCLEOTIDE SEQUENCE [LARGE SCALE GENOMIC DNA]</scope>
    <source>
        <strain evidence="8">ISS120</strain>
    </source>
</reference>
<dbReference type="AlphaFoldDB" id="A0A0V1D2I9"/>
<gene>
    <name evidence="8" type="primary">Ttbk1</name>
    <name evidence="8" type="ORF">T03_17653</name>
</gene>
<feature type="domain" description="Protein kinase" evidence="7">
    <location>
        <begin position="45"/>
        <end position="332"/>
    </location>
</feature>
<keyword evidence="8" id="KW-0418">Kinase</keyword>